<accession>A0A6G1DTZ7</accession>
<reference evidence="1 2" key="1">
    <citation type="submission" date="2019-11" db="EMBL/GenBank/DDBJ databases">
        <title>Whole genome sequence of Oryza granulata.</title>
        <authorList>
            <person name="Li W."/>
        </authorList>
    </citation>
    <scope>NUCLEOTIDE SEQUENCE [LARGE SCALE GENOMIC DNA]</scope>
    <source>
        <strain evidence="2">cv. Menghai</strain>
        <tissue evidence="1">Leaf</tissue>
    </source>
</reference>
<dbReference type="Proteomes" id="UP000479710">
    <property type="component" value="Unassembled WGS sequence"/>
</dbReference>
<dbReference type="EMBL" id="SPHZ02000005">
    <property type="protein sequence ID" value="KAF0916000.1"/>
    <property type="molecule type" value="Genomic_DNA"/>
</dbReference>
<comment type="caution">
    <text evidence="1">The sequence shown here is derived from an EMBL/GenBank/DDBJ whole genome shotgun (WGS) entry which is preliminary data.</text>
</comment>
<gene>
    <name evidence="1" type="ORF">E2562_000630</name>
</gene>
<sequence>MPYDRHMLTLARFILTQALSHEANRHRRRTVQQPCPISLLGLAARPSAAPSTLAAAPPVAISVMTSPSRSPRAYSLNRRHHLSPFLFAFATVSDHHATSPPAIVRCRLTPFLLNFATVNDDHRTASP</sequence>
<dbReference type="AlphaFoldDB" id="A0A6G1DTZ7"/>
<organism evidence="1 2">
    <name type="scientific">Oryza meyeriana var. granulata</name>
    <dbReference type="NCBI Taxonomy" id="110450"/>
    <lineage>
        <taxon>Eukaryota</taxon>
        <taxon>Viridiplantae</taxon>
        <taxon>Streptophyta</taxon>
        <taxon>Embryophyta</taxon>
        <taxon>Tracheophyta</taxon>
        <taxon>Spermatophyta</taxon>
        <taxon>Magnoliopsida</taxon>
        <taxon>Liliopsida</taxon>
        <taxon>Poales</taxon>
        <taxon>Poaceae</taxon>
        <taxon>BOP clade</taxon>
        <taxon>Oryzoideae</taxon>
        <taxon>Oryzeae</taxon>
        <taxon>Oryzinae</taxon>
        <taxon>Oryza</taxon>
        <taxon>Oryza meyeriana</taxon>
    </lineage>
</organism>
<proteinExistence type="predicted"/>
<protein>
    <submittedName>
        <fullName evidence="1">Uncharacterized protein</fullName>
    </submittedName>
</protein>
<evidence type="ECO:0000313" key="1">
    <source>
        <dbReference type="EMBL" id="KAF0916000.1"/>
    </source>
</evidence>
<keyword evidence="2" id="KW-1185">Reference proteome</keyword>
<evidence type="ECO:0000313" key="2">
    <source>
        <dbReference type="Proteomes" id="UP000479710"/>
    </source>
</evidence>
<name>A0A6G1DTZ7_9ORYZ</name>